<evidence type="ECO:0000259" key="15">
    <source>
        <dbReference type="SMART" id="SM00965"/>
    </source>
</evidence>
<dbReference type="InterPro" id="IPR010917">
    <property type="entry name" value="TonB_rcpt_CS"/>
</dbReference>
<evidence type="ECO:0000313" key="17">
    <source>
        <dbReference type="Proteomes" id="UP000233332"/>
    </source>
</evidence>
<keyword evidence="3 12" id="KW-0813">Transport</keyword>
<dbReference type="PROSITE" id="PS01156">
    <property type="entry name" value="TONB_DEPENDENT_REC_2"/>
    <property type="match status" value="1"/>
</dbReference>
<dbReference type="GO" id="GO:0044718">
    <property type="term" value="P:siderophore transmembrane transport"/>
    <property type="evidence" value="ECO:0007669"/>
    <property type="project" value="TreeGrafter"/>
</dbReference>
<keyword evidence="10 12" id="KW-0472">Membrane</keyword>
<evidence type="ECO:0000256" key="13">
    <source>
        <dbReference type="PROSITE-ProRule" id="PRU10144"/>
    </source>
</evidence>
<dbReference type="PANTHER" id="PTHR30069">
    <property type="entry name" value="TONB-DEPENDENT OUTER MEMBRANE RECEPTOR"/>
    <property type="match status" value="1"/>
</dbReference>
<evidence type="ECO:0000256" key="4">
    <source>
        <dbReference type="ARBA" id="ARBA00022452"/>
    </source>
</evidence>
<dbReference type="Pfam" id="PF07660">
    <property type="entry name" value="STN"/>
    <property type="match status" value="1"/>
</dbReference>
<dbReference type="Pfam" id="PF00593">
    <property type="entry name" value="TonB_dep_Rec_b-barrel"/>
    <property type="match status" value="1"/>
</dbReference>
<gene>
    <name evidence="16" type="ORF">COO92_08275</name>
</gene>
<evidence type="ECO:0000256" key="2">
    <source>
        <dbReference type="ARBA" id="ARBA00009810"/>
    </source>
</evidence>
<evidence type="ECO:0000256" key="6">
    <source>
        <dbReference type="ARBA" id="ARBA00022692"/>
    </source>
</evidence>
<dbReference type="Pfam" id="PF07715">
    <property type="entry name" value="Plug"/>
    <property type="match status" value="1"/>
</dbReference>
<dbReference type="NCBIfam" id="TIGR01786">
    <property type="entry name" value="TonB-hemlactrns"/>
    <property type="match status" value="1"/>
</dbReference>
<evidence type="ECO:0000256" key="7">
    <source>
        <dbReference type="ARBA" id="ARBA00022729"/>
    </source>
</evidence>
<comment type="subcellular location">
    <subcellularLocation>
        <location evidence="1 12">Cell outer membrane</location>
        <topology evidence="1 12">Multi-pass membrane protein</topology>
    </subcellularLocation>
</comment>
<dbReference type="GO" id="GO:0015344">
    <property type="term" value="F:siderophore uptake transmembrane transporter activity"/>
    <property type="evidence" value="ECO:0007669"/>
    <property type="project" value="TreeGrafter"/>
</dbReference>
<comment type="caution">
    <text evidence="16">The sequence shown here is derived from an EMBL/GenBank/DDBJ whole genome shotgun (WGS) entry which is preliminary data.</text>
</comment>
<keyword evidence="16" id="KW-0675">Receptor</keyword>
<evidence type="ECO:0000256" key="9">
    <source>
        <dbReference type="ARBA" id="ARBA00023077"/>
    </source>
</evidence>
<dbReference type="CDD" id="cd01347">
    <property type="entry name" value="ligand_gated_channel"/>
    <property type="match status" value="1"/>
</dbReference>
<dbReference type="GO" id="GO:0009279">
    <property type="term" value="C:cell outer membrane"/>
    <property type="evidence" value="ECO:0007669"/>
    <property type="project" value="UniProtKB-SubCell"/>
</dbReference>
<dbReference type="InterPro" id="IPR011276">
    <property type="entry name" value="TonB_haem/Hb_rcpt"/>
</dbReference>
<keyword evidence="9 14" id="KW-0798">TonB box</keyword>
<accession>A0A2N3L7Q9</accession>
<keyword evidence="6 12" id="KW-0812">Transmembrane</keyword>
<evidence type="ECO:0000313" key="16">
    <source>
        <dbReference type="EMBL" id="PKR58839.1"/>
    </source>
</evidence>
<evidence type="ECO:0000256" key="10">
    <source>
        <dbReference type="ARBA" id="ARBA00023136"/>
    </source>
</evidence>
<keyword evidence="7" id="KW-0732">Signal</keyword>
<dbReference type="Proteomes" id="UP000233332">
    <property type="component" value="Unassembled WGS sequence"/>
</dbReference>
<dbReference type="InterPro" id="IPR010949">
    <property type="entry name" value="TonB_Hb/transfer/lactofer_rcpt"/>
</dbReference>
<evidence type="ECO:0000256" key="11">
    <source>
        <dbReference type="ARBA" id="ARBA00023237"/>
    </source>
</evidence>
<protein>
    <submittedName>
        <fullName evidence="16">TonB-dependent receptor</fullName>
    </submittedName>
</protein>
<dbReference type="NCBIfam" id="TIGR01785">
    <property type="entry name" value="TonB-hemin"/>
    <property type="match status" value="1"/>
</dbReference>
<reference evidence="16 17" key="1">
    <citation type="submission" date="2017-09" db="EMBL/GenBank/DDBJ databases">
        <title>Biodiversity and function of Thalassospira species in the particle-attached aromatic-hydrocarbon-degrading consortia from the surface seawater of the China South Sea.</title>
        <authorList>
            <person name="Dong C."/>
            <person name="Lai Q."/>
            <person name="Shao Z."/>
        </authorList>
    </citation>
    <scope>NUCLEOTIDE SEQUENCE [LARGE SCALE GENOMIC DNA]</scope>
    <source>
        <strain evidence="16 17">139Z-12</strain>
    </source>
</reference>
<dbReference type="EMBL" id="NXGX01000003">
    <property type="protein sequence ID" value="PKR58839.1"/>
    <property type="molecule type" value="Genomic_DNA"/>
</dbReference>
<dbReference type="InterPro" id="IPR012910">
    <property type="entry name" value="Plug_dom"/>
</dbReference>
<evidence type="ECO:0000256" key="12">
    <source>
        <dbReference type="PROSITE-ProRule" id="PRU01360"/>
    </source>
</evidence>
<proteinExistence type="inferred from homology"/>
<keyword evidence="5" id="KW-0406">Ion transport</keyword>
<dbReference type="PROSITE" id="PS52016">
    <property type="entry name" value="TONB_DEPENDENT_REC_3"/>
    <property type="match status" value="1"/>
</dbReference>
<evidence type="ECO:0000256" key="14">
    <source>
        <dbReference type="RuleBase" id="RU003357"/>
    </source>
</evidence>
<keyword evidence="5" id="KW-0410">Iron transport</keyword>
<keyword evidence="17" id="KW-1185">Reference proteome</keyword>
<dbReference type="Gene3D" id="3.55.50.30">
    <property type="match status" value="1"/>
</dbReference>
<organism evidence="16 17">
    <name type="scientific">Thalassospira lohafexi</name>
    <dbReference type="NCBI Taxonomy" id="744227"/>
    <lineage>
        <taxon>Bacteria</taxon>
        <taxon>Pseudomonadati</taxon>
        <taxon>Pseudomonadota</taxon>
        <taxon>Alphaproteobacteria</taxon>
        <taxon>Rhodospirillales</taxon>
        <taxon>Thalassospiraceae</taxon>
        <taxon>Thalassospira</taxon>
    </lineage>
</organism>
<dbReference type="SMART" id="SM00965">
    <property type="entry name" value="STN"/>
    <property type="match status" value="1"/>
</dbReference>
<feature type="domain" description="Secretin/TonB short N-terminal" evidence="15">
    <location>
        <begin position="104"/>
        <end position="155"/>
    </location>
</feature>
<dbReference type="GO" id="GO:0015232">
    <property type="term" value="F:heme transmembrane transporter activity"/>
    <property type="evidence" value="ECO:0007669"/>
    <property type="project" value="InterPro"/>
</dbReference>
<evidence type="ECO:0000256" key="8">
    <source>
        <dbReference type="ARBA" id="ARBA00023004"/>
    </source>
</evidence>
<evidence type="ECO:0000256" key="1">
    <source>
        <dbReference type="ARBA" id="ARBA00004571"/>
    </source>
</evidence>
<dbReference type="InterPro" id="IPR039426">
    <property type="entry name" value="TonB-dep_rcpt-like"/>
</dbReference>
<dbReference type="SUPFAM" id="SSF56935">
    <property type="entry name" value="Porins"/>
    <property type="match status" value="1"/>
</dbReference>
<comment type="similarity">
    <text evidence="2 12 14">Belongs to the TonB-dependent receptor family.</text>
</comment>
<dbReference type="PANTHER" id="PTHR30069:SF41">
    <property type="entry name" value="HEME_HEMOPEXIN UTILIZATION PROTEIN C"/>
    <property type="match status" value="1"/>
</dbReference>
<evidence type="ECO:0000256" key="3">
    <source>
        <dbReference type="ARBA" id="ARBA00022448"/>
    </source>
</evidence>
<feature type="short sequence motif" description="TonB C-terminal box" evidence="13">
    <location>
        <begin position="895"/>
        <end position="912"/>
    </location>
</feature>
<dbReference type="Gene3D" id="2.170.130.10">
    <property type="entry name" value="TonB-dependent receptor, plug domain"/>
    <property type="match status" value="1"/>
</dbReference>
<dbReference type="InterPro" id="IPR037066">
    <property type="entry name" value="Plug_dom_sf"/>
</dbReference>
<keyword evidence="11 12" id="KW-0998">Cell outer membrane</keyword>
<dbReference type="AlphaFoldDB" id="A0A2N3L7Q9"/>
<dbReference type="InterPro" id="IPR011662">
    <property type="entry name" value="Secretin/TonB_short_N"/>
</dbReference>
<evidence type="ECO:0000256" key="5">
    <source>
        <dbReference type="ARBA" id="ARBA00022496"/>
    </source>
</evidence>
<keyword evidence="8" id="KW-0408">Iron</keyword>
<dbReference type="Gene3D" id="2.40.170.20">
    <property type="entry name" value="TonB-dependent receptor, beta-barrel domain"/>
    <property type="match status" value="1"/>
</dbReference>
<keyword evidence="4 12" id="KW-1134">Transmembrane beta strand</keyword>
<name>A0A2N3L7Q9_9PROT</name>
<dbReference type="InterPro" id="IPR036942">
    <property type="entry name" value="Beta-barrel_TonB_sf"/>
</dbReference>
<dbReference type="InterPro" id="IPR000531">
    <property type="entry name" value="Beta-barrel_TonB"/>
</dbReference>
<sequence length="912" mass="98292">MPSDGVGRVCSTMNKNLLGATTSLGRSHLVVAAILSAGIVMSAPGFAVAQAQSKNESLLQTREGPELAQADTGPARLQAGQHRFDIEAQSLSSALVVFSRISGVDVVFDGVLPDGATSAGVNGDMTTASALDILLRQSGLAWSVINQSTISIANPQQDNAQSSANITEPITVTAAIRNLGPNGVPDEVYETPGSIAVITQESMRKSPVREARDIFNQVAGVDISNDARDPGLTVNVRGQQEMGRVNVNIDGARQNYNQASHGASSRVYLDPALLAEVEIEKSNLNQNGGAGSSAGIVTMRTLNTNDILDDDEDWGGKVNISHGTNSYDFAGDASAGARISPKLDVSATISRKVIGNYRAGTHNPGLFVTGNGTYHDRDSSRSDYTFLRQTSGLVKANIYLTEDQELNLGYVGSKSNYAKTNDIANEKTDFNETKTDTLTAKHNWNPETDLVNLDTNLFWTRTENSQYRPARYSAAGAIEHDPYTNLFTVDTAGGDIANRSEFDLTRFGDGLSEFGLGYGTEFFHDKATTRSEVEDLGGSGDLPYQVEGNTPAGQRDVYGGYLTGTYGWNDLFELSAGVRYDRFALDGDSYWCEAVPNFFGSANQCATDNDASLDIDLVQDKVSPSFGFGITPVNGIQLFANYRENFRAPTVMETMLKGSHLGGVPLSFFSNANLKAEESRTQEIGANFKFDNVLQQGDGFRAKVAYYRTTVDNYITMGYVPTPSLLLASLTGTYQAAGMVNLSDPVYIHGTELEMAYDGGEYFLGGTLTTSDMDLKGTYDPYILDTTYSAAALSVADQYGSASSLNGVYAPPKRKYTLDGGFRLFDQDLVMGMRATFVYPQDNIGHATLSTSVGEYFKYRVFDFYSSYEVNENVSLRFAVNNMLDEAYVQGSGGTYAAAPGRTAIVTLSGNF</sequence>